<evidence type="ECO:0000313" key="2">
    <source>
        <dbReference type="EMBL" id="MBA0125445.1"/>
    </source>
</evidence>
<evidence type="ECO:0000313" key="3">
    <source>
        <dbReference type="Proteomes" id="UP000582974"/>
    </source>
</evidence>
<comment type="caution">
    <text evidence="2">The sequence shown here is derived from an EMBL/GenBank/DDBJ whole genome shotgun (WGS) entry which is preliminary data.</text>
</comment>
<dbReference type="EMBL" id="JACCKD010000002">
    <property type="protein sequence ID" value="MBA0125445.1"/>
    <property type="molecule type" value="Genomic_DNA"/>
</dbReference>
<gene>
    <name evidence="2" type="ORF">H0B56_07820</name>
</gene>
<sequence>MKIDALRQRVNDAFGELTRSGRPEVREIAEEVVDGRRRPSEFLHSTAYSEFFHECLSTLENMDPAEREALLNTDGDLTEQADAGAADAGDRSRDAEQDDEDDDDFFQRSFIR</sequence>
<protein>
    <submittedName>
        <fullName evidence="2">Uncharacterized protein</fullName>
    </submittedName>
</protein>
<reference evidence="2 3" key="1">
    <citation type="submission" date="2020-07" db="EMBL/GenBank/DDBJ databases">
        <title>Genome of Haloechinothrix sp.</title>
        <authorList>
            <person name="Tang S.-K."/>
            <person name="Yang L."/>
            <person name="Zhu W.-Y."/>
        </authorList>
    </citation>
    <scope>NUCLEOTIDE SEQUENCE [LARGE SCALE GENOMIC DNA]</scope>
    <source>
        <strain evidence="2 3">YIM 98757</strain>
    </source>
</reference>
<accession>A0A838A857</accession>
<organism evidence="2 3">
    <name type="scientific">Haloechinothrix aidingensis</name>
    <dbReference type="NCBI Taxonomy" id="2752311"/>
    <lineage>
        <taxon>Bacteria</taxon>
        <taxon>Bacillati</taxon>
        <taxon>Actinomycetota</taxon>
        <taxon>Actinomycetes</taxon>
        <taxon>Pseudonocardiales</taxon>
        <taxon>Pseudonocardiaceae</taxon>
        <taxon>Haloechinothrix</taxon>
    </lineage>
</organism>
<keyword evidence="3" id="KW-1185">Reference proteome</keyword>
<feature type="region of interest" description="Disordered" evidence="1">
    <location>
        <begin position="66"/>
        <end position="112"/>
    </location>
</feature>
<proteinExistence type="predicted"/>
<dbReference type="AlphaFoldDB" id="A0A838A857"/>
<evidence type="ECO:0000256" key="1">
    <source>
        <dbReference type="SAM" id="MobiDB-lite"/>
    </source>
</evidence>
<dbReference type="Proteomes" id="UP000582974">
    <property type="component" value="Unassembled WGS sequence"/>
</dbReference>
<dbReference type="RefSeq" id="WP_180892233.1">
    <property type="nucleotide sequence ID" value="NZ_JACCKD010000002.1"/>
</dbReference>
<name>A0A838A857_9PSEU</name>